<dbReference type="AlphaFoldDB" id="A0A1R1XWE5"/>
<protein>
    <submittedName>
        <fullName evidence="2">Uncharacterized protein</fullName>
    </submittedName>
</protein>
<evidence type="ECO:0000313" key="3">
    <source>
        <dbReference type="Proteomes" id="UP000187429"/>
    </source>
</evidence>
<dbReference type="Proteomes" id="UP000187429">
    <property type="component" value="Unassembled WGS sequence"/>
</dbReference>
<dbReference type="EMBL" id="LSSM01003134">
    <property type="protein sequence ID" value="OMJ18970.1"/>
    <property type="molecule type" value="Genomic_DNA"/>
</dbReference>
<evidence type="ECO:0000256" key="1">
    <source>
        <dbReference type="SAM" id="MobiDB-lite"/>
    </source>
</evidence>
<name>A0A1R1XWE5_9FUNG</name>
<dbReference type="OrthoDB" id="10527583at2759"/>
<keyword evidence="3" id="KW-1185">Reference proteome</keyword>
<comment type="caution">
    <text evidence="2">The sequence shown here is derived from an EMBL/GenBank/DDBJ whole genome shotgun (WGS) entry which is preliminary data.</text>
</comment>
<gene>
    <name evidence="2" type="ORF">AYI69_g6807</name>
</gene>
<sequence>MGQAEYEEIEAVGPKDSTDVEEDGKASDILRSNLLLIIPTFGILGAKFPKDSRKVRPGELVTPGCVL</sequence>
<proteinExistence type="predicted"/>
<organism evidence="2 3">
    <name type="scientific">Smittium culicis</name>
    <dbReference type="NCBI Taxonomy" id="133412"/>
    <lineage>
        <taxon>Eukaryota</taxon>
        <taxon>Fungi</taxon>
        <taxon>Fungi incertae sedis</taxon>
        <taxon>Zoopagomycota</taxon>
        <taxon>Kickxellomycotina</taxon>
        <taxon>Harpellomycetes</taxon>
        <taxon>Harpellales</taxon>
        <taxon>Legeriomycetaceae</taxon>
        <taxon>Smittium</taxon>
    </lineage>
</organism>
<feature type="compositionally biased region" description="Acidic residues" evidence="1">
    <location>
        <begin position="1"/>
        <end position="10"/>
    </location>
</feature>
<reference evidence="3" key="1">
    <citation type="submission" date="2017-01" db="EMBL/GenBank/DDBJ databases">
        <authorList>
            <person name="Wang Y."/>
            <person name="White M."/>
            <person name="Kvist S."/>
            <person name="Moncalvo J.-M."/>
        </authorList>
    </citation>
    <scope>NUCLEOTIDE SEQUENCE [LARGE SCALE GENOMIC DNA]</scope>
    <source>
        <strain evidence="3">ID-206-W2</strain>
    </source>
</reference>
<accession>A0A1R1XWE5</accession>
<evidence type="ECO:0000313" key="2">
    <source>
        <dbReference type="EMBL" id="OMJ18970.1"/>
    </source>
</evidence>
<feature type="region of interest" description="Disordered" evidence="1">
    <location>
        <begin position="1"/>
        <end position="22"/>
    </location>
</feature>